<reference evidence="5 6" key="1">
    <citation type="journal article" date="2023" name="Mol. Biol. Evol.">
        <title>Genomics of Secondarily Temperate Adaptation in the Only Non-Antarctic Icefish.</title>
        <authorList>
            <person name="Rivera-Colon A.G."/>
            <person name="Rayamajhi N."/>
            <person name="Minhas B.F."/>
            <person name="Madrigal G."/>
            <person name="Bilyk K.T."/>
            <person name="Yoon V."/>
            <person name="Hune M."/>
            <person name="Gregory S."/>
            <person name="Cheng C.H.C."/>
            <person name="Catchen J.M."/>
        </authorList>
    </citation>
    <scope>NUCLEOTIDE SEQUENCE [LARGE SCALE GENOMIC DNA]</scope>
    <source>
        <strain evidence="5">JC2023a</strain>
    </source>
</reference>
<dbReference type="EMBL" id="JAULUE010002061">
    <property type="protein sequence ID" value="KAK5883985.1"/>
    <property type="molecule type" value="Genomic_DNA"/>
</dbReference>
<dbReference type="AlphaFoldDB" id="A0AAN8BEZ4"/>
<protein>
    <recommendedName>
        <fullName evidence="4">SAND domain-containing protein</fullName>
    </recommendedName>
</protein>
<dbReference type="GO" id="GO:0006357">
    <property type="term" value="P:regulation of transcription by RNA polymerase II"/>
    <property type="evidence" value="ECO:0007669"/>
    <property type="project" value="TreeGrafter"/>
</dbReference>
<evidence type="ECO:0000313" key="6">
    <source>
        <dbReference type="Proteomes" id="UP001335648"/>
    </source>
</evidence>
<keyword evidence="2" id="KW-0804">Transcription</keyword>
<name>A0AAN8BEZ4_9TELE</name>
<dbReference type="GO" id="GO:0046872">
    <property type="term" value="F:metal ion binding"/>
    <property type="evidence" value="ECO:0007669"/>
    <property type="project" value="UniProtKB-KW"/>
</dbReference>
<dbReference type="GO" id="GO:0005634">
    <property type="term" value="C:nucleus"/>
    <property type="evidence" value="ECO:0007669"/>
    <property type="project" value="TreeGrafter"/>
</dbReference>
<dbReference type="Proteomes" id="UP001335648">
    <property type="component" value="Unassembled WGS sequence"/>
</dbReference>
<accession>A0AAN8BEZ4</accession>
<evidence type="ECO:0000256" key="1">
    <source>
        <dbReference type="ARBA" id="ARBA00023015"/>
    </source>
</evidence>
<dbReference type="Gene3D" id="3.10.390.10">
    <property type="entry name" value="SAND domain-like"/>
    <property type="match status" value="1"/>
</dbReference>
<feature type="domain" description="SAND" evidence="4">
    <location>
        <begin position="59"/>
        <end position="138"/>
    </location>
</feature>
<sequence length="161" mass="17513">MATPGEVTVSLAEVVMVKAEDCDHDDPNKTQVILQLQPIPTGEESAETDAAVMTVEAHEEQADGDDVEIGCPITCGDCKALLLVKKFVCPGINVKCVKYEDQLISPKQFVHISGKATLKDWKRAIRMGGGHAAVRRLMSALEPKSRVKYSEFCLDALNTTL</sequence>
<keyword evidence="1" id="KW-0805">Transcription regulation</keyword>
<evidence type="ECO:0000256" key="3">
    <source>
        <dbReference type="ARBA" id="ARBA00023242"/>
    </source>
</evidence>
<evidence type="ECO:0000259" key="4">
    <source>
        <dbReference type="PROSITE" id="PS50864"/>
    </source>
</evidence>
<dbReference type="InterPro" id="IPR010919">
    <property type="entry name" value="SAND-like_dom_sf"/>
</dbReference>
<evidence type="ECO:0000313" key="5">
    <source>
        <dbReference type="EMBL" id="KAK5883985.1"/>
    </source>
</evidence>
<dbReference type="PANTHER" id="PTHR10417:SF3">
    <property type="entry name" value="GLUCOCORTICOID MODULATORY ELEMENT-BINDING PROTEIN 1"/>
    <property type="match status" value="1"/>
</dbReference>
<evidence type="ECO:0000256" key="2">
    <source>
        <dbReference type="ARBA" id="ARBA00023163"/>
    </source>
</evidence>
<gene>
    <name evidence="5" type="ORF">CesoFtcFv8_020252</name>
</gene>
<keyword evidence="3" id="KW-0539">Nucleus</keyword>
<proteinExistence type="predicted"/>
<organism evidence="5 6">
    <name type="scientific">Champsocephalus esox</name>
    <name type="common">pike icefish</name>
    <dbReference type="NCBI Taxonomy" id="159716"/>
    <lineage>
        <taxon>Eukaryota</taxon>
        <taxon>Metazoa</taxon>
        <taxon>Chordata</taxon>
        <taxon>Craniata</taxon>
        <taxon>Vertebrata</taxon>
        <taxon>Euteleostomi</taxon>
        <taxon>Actinopterygii</taxon>
        <taxon>Neopterygii</taxon>
        <taxon>Teleostei</taxon>
        <taxon>Neoteleostei</taxon>
        <taxon>Acanthomorphata</taxon>
        <taxon>Eupercaria</taxon>
        <taxon>Perciformes</taxon>
        <taxon>Notothenioidei</taxon>
        <taxon>Channichthyidae</taxon>
        <taxon>Champsocephalus</taxon>
    </lineage>
</organism>
<dbReference type="SUPFAM" id="SSF63763">
    <property type="entry name" value="SAND domain-like"/>
    <property type="match status" value="1"/>
</dbReference>
<keyword evidence="6" id="KW-1185">Reference proteome</keyword>
<comment type="caution">
    <text evidence="5">The sequence shown here is derived from an EMBL/GenBank/DDBJ whole genome shotgun (WGS) entry which is preliminary data.</text>
</comment>
<dbReference type="InterPro" id="IPR000770">
    <property type="entry name" value="SAND_dom"/>
</dbReference>
<dbReference type="GO" id="GO:0000978">
    <property type="term" value="F:RNA polymerase II cis-regulatory region sequence-specific DNA binding"/>
    <property type="evidence" value="ECO:0007669"/>
    <property type="project" value="TreeGrafter"/>
</dbReference>
<dbReference type="PANTHER" id="PTHR10417">
    <property type="entry name" value="GLUCOCORTICOID MODULATORY ELEMENT-BINDING PROTEIN"/>
    <property type="match status" value="1"/>
</dbReference>
<dbReference type="SMART" id="SM00258">
    <property type="entry name" value="SAND"/>
    <property type="match status" value="1"/>
</dbReference>
<dbReference type="Pfam" id="PF01342">
    <property type="entry name" value="SAND"/>
    <property type="match status" value="1"/>
</dbReference>
<dbReference type="PROSITE" id="PS50864">
    <property type="entry name" value="SAND"/>
    <property type="match status" value="1"/>
</dbReference>